<accession>A0A672LQW1</accession>
<name>A0A672LQW1_SINGR</name>
<evidence type="ECO:0000313" key="3">
    <source>
        <dbReference type="Ensembl" id="ENSSGRP00000028448.1"/>
    </source>
</evidence>
<dbReference type="Proteomes" id="UP000472262">
    <property type="component" value="Unassembled WGS sequence"/>
</dbReference>
<evidence type="ECO:0000313" key="4">
    <source>
        <dbReference type="Proteomes" id="UP000472262"/>
    </source>
</evidence>
<feature type="domain" description="Up-regulator of cell proliferation-like" evidence="2">
    <location>
        <begin position="103"/>
        <end position="394"/>
    </location>
</feature>
<feature type="compositionally biased region" description="Acidic residues" evidence="1">
    <location>
        <begin position="83"/>
        <end position="93"/>
    </location>
</feature>
<dbReference type="InParanoid" id="A0A672LQW1"/>
<dbReference type="Ensembl" id="ENSSGRT00000030583.1">
    <property type="protein sequence ID" value="ENSSGRP00000028448.1"/>
    <property type="gene ID" value="ENSSGRG00000016252.1"/>
</dbReference>
<dbReference type="PANTHER" id="PTHR14819:SF9">
    <property type="entry name" value="UP-REGULATOR OF CELL PROLIFERATION-LIKE"/>
    <property type="match status" value="1"/>
</dbReference>
<organism evidence="3 4">
    <name type="scientific">Sinocyclocheilus grahami</name>
    <name type="common">Dianchi golden-line fish</name>
    <name type="synonym">Barbus grahami</name>
    <dbReference type="NCBI Taxonomy" id="75366"/>
    <lineage>
        <taxon>Eukaryota</taxon>
        <taxon>Metazoa</taxon>
        <taxon>Chordata</taxon>
        <taxon>Craniata</taxon>
        <taxon>Vertebrata</taxon>
        <taxon>Euteleostomi</taxon>
        <taxon>Actinopterygii</taxon>
        <taxon>Neopterygii</taxon>
        <taxon>Teleostei</taxon>
        <taxon>Ostariophysi</taxon>
        <taxon>Cypriniformes</taxon>
        <taxon>Cyprinidae</taxon>
        <taxon>Cyprininae</taxon>
        <taxon>Sinocyclocheilus</taxon>
    </lineage>
</organism>
<sequence>WPVHVWCAHFGEGTNDIKKILENLGLMEYYDKKLTLHTVLQIDKNSVTDVSVQSLSDLPWLFLKRLIMLQRTARSVKCSSSDGTEDSEWDDDQENKSDCPQSVNPLDILIAIFLCSDSFLQQEMIIKMSMCQFAVPLLLPYSDNNQITLMLWAMRDIVKKYRPHSLSDTSAFVEERIALSELPLVSFVRLGRCNISKSEILNKLLSNPQQYTDTFVHFNMDCGNISKKISNGLVEMAWYLPCGNKNIDVFPEPVAIANLRGDIQNFETQYTFLCEASTAVFVFFESQLLDSQLISVPSQKSMPQLFLVGNSNNENIKATVHKLNLKKSNFIFKDRQNDADFVEKIQSKLQDAIKNNNHKMSVVRLAEIARNLGILVDEDAEECQCAKVSAHEITSKINDIVQFKKEELSLQGEILIKLAKLEKEECQLKKVGDMSVQNYKNDLLMQKNKLREDQCTKDMSTTMILAIVSLCMLSKSI</sequence>
<feature type="region of interest" description="Disordered" evidence="1">
    <location>
        <begin position="78"/>
        <end position="98"/>
    </location>
</feature>
<keyword evidence="4" id="KW-1185">Reference proteome</keyword>
<reference evidence="3" key="2">
    <citation type="submission" date="2025-09" db="UniProtKB">
        <authorList>
            <consortium name="Ensembl"/>
        </authorList>
    </citation>
    <scope>IDENTIFICATION</scope>
</reference>
<dbReference type="InterPro" id="IPR057365">
    <property type="entry name" value="URGCP"/>
</dbReference>
<dbReference type="OMA" id="CEERDEP"/>
<dbReference type="Pfam" id="PF25496">
    <property type="entry name" value="URGCP"/>
    <property type="match status" value="1"/>
</dbReference>
<dbReference type="InterPro" id="IPR052986">
    <property type="entry name" value="VLIG_GTPase"/>
</dbReference>
<protein>
    <recommendedName>
        <fullName evidence="2">Up-regulator of cell proliferation-like domain-containing protein</fullName>
    </recommendedName>
</protein>
<proteinExistence type="predicted"/>
<evidence type="ECO:0000259" key="2">
    <source>
        <dbReference type="Pfam" id="PF25496"/>
    </source>
</evidence>
<dbReference type="AlphaFoldDB" id="A0A672LQW1"/>
<reference evidence="3" key="1">
    <citation type="submission" date="2025-08" db="UniProtKB">
        <authorList>
            <consortium name="Ensembl"/>
        </authorList>
    </citation>
    <scope>IDENTIFICATION</scope>
</reference>
<dbReference type="PANTHER" id="PTHR14819">
    <property type="entry name" value="GTP-BINDING"/>
    <property type="match status" value="1"/>
</dbReference>
<evidence type="ECO:0000256" key="1">
    <source>
        <dbReference type="SAM" id="MobiDB-lite"/>
    </source>
</evidence>